<gene>
    <name evidence="4" type="primary">LOC105362814</name>
</gene>
<dbReference type="SMART" id="SM00365">
    <property type="entry name" value="LRR_SD22"/>
    <property type="match status" value="5"/>
</dbReference>
<dbReference type="AlphaFoldDB" id="A0AAJ6YIC9"/>
<dbReference type="InterPro" id="IPR032675">
    <property type="entry name" value="LRR_dom_sf"/>
</dbReference>
<dbReference type="InterPro" id="IPR001611">
    <property type="entry name" value="Leu-rich_rpt"/>
</dbReference>
<evidence type="ECO:0000256" key="1">
    <source>
        <dbReference type="ARBA" id="ARBA00022614"/>
    </source>
</evidence>
<dbReference type="SUPFAM" id="SSF52058">
    <property type="entry name" value="L domain-like"/>
    <property type="match status" value="1"/>
</dbReference>
<evidence type="ECO:0000313" key="3">
    <source>
        <dbReference type="Proteomes" id="UP000695007"/>
    </source>
</evidence>
<dbReference type="PANTHER" id="PTHR46652:SF3">
    <property type="entry name" value="LEUCINE-RICH REPEAT-CONTAINING PROTEIN 9"/>
    <property type="match status" value="1"/>
</dbReference>
<dbReference type="PROSITE" id="PS51450">
    <property type="entry name" value="LRR"/>
    <property type="match status" value="3"/>
</dbReference>
<dbReference type="KEGG" id="csol:105362814"/>
<dbReference type="Proteomes" id="UP000695007">
    <property type="component" value="Unplaced"/>
</dbReference>
<evidence type="ECO:0000313" key="4">
    <source>
        <dbReference type="RefSeq" id="XP_011498611.1"/>
    </source>
</evidence>
<name>A0AAJ6YIC9_9HYME</name>
<evidence type="ECO:0000256" key="2">
    <source>
        <dbReference type="ARBA" id="ARBA00022737"/>
    </source>
</evidence>
<dbReference type="Pfam" id="PF12799">
    <property type="entry name" value="LRR_4"/>
    <property type="match status" value="1"/>
</dbReference>
<dbReference type="PANTHER" id="PTHR46652">
    <property type="entry name" value="LEUCINE-RICH REPEAT AND IQ DOMAIN-CONTAINING PROTEIN 1-RELATED"/>
    <property type="match status" value="1"/>
</dbReference>
<reference evidence="4" key="1">
    <citation type="submission" date="2025-08" db="UniProtKB">
        <authorList>
            <consortium name="RefSeq"/>
        </authorList>
    </citation>
    <scope>IDENTIFICATION</scope>
</reference>
<dbReference type="InterPro" id="IPR025875">
    <property type="entry name" value="Leu-rich_rpt_4"/>
</dbReference>
<sequence length="340" mass="39732">MVELTVKLIKRKYMQHQSHKSFLKDAEKNCLTKITHLFMNEQFICEINNFSICRNLKVIYLQRNFIKKIKNLNFATNLTHLYLQHNDITKIQNLNCLINLKKLYLGYNRIAVIEGLENLSNLSDLHIEKQKLPLDERLVIDPKTANTLSVCLVYLNVSDNHMVSLNGINNFKKLVTLEAQYNLIDNLEELNTTVDTLDALENLFLEGNPVTKIYRYRENVIASSHSLSKLFISYLDQKLVTKNSRDFLKKFKYERLNQSKKKSPFTLSEDITHTLNLPPAFRRSITRAMLHNINPKFSFSDISMIGDSQSQIFPPWKSTLSVKGLKNNRVLPRPFWKHKM</sequence>
<protein>
    <submittedName>
        <fullName evidence="4">Protein phosphatase 1 regulatory subunit 42-like</fullName>
    </submittedName>
</protein>
<dbReference type="Gene3D" id="3.80.10.10">
    <property type="entry name" value="Ribonuclease Inhibitor"/>
    <property type="match status" value="2"/>
</dbReference>
<proteinExistence type="predicted"/>
<keyword evidence="3" id="KW-1185">Reference proteome</keyword>
<dbReference type="RefSeq" id="XP_011498611.1">
    <property type="nucleotide sequence ID" value="XM_011500309.1"/>
</dbReference>
<accession>A0AAJ6YIC9</accession>
<keyword evidence="1" id="KW-0433">Leucine-rich repeat</keyword>
<dbReference type="GeneID" id="105362814"/>
<dbReference type="CDD" id="cd21340">
    <property type="entry name" value="PPP1R42"/>
    <property type="match status" value="1"/>
</dbReference>
<organism evidence="3 4">
    <name type="scientific">Ceratosolen solmsi marchali</name>
    <dbReference type="NCBI Taxonomy" id="326594"/>
    <lineage>
        <taxon>Eukaryota</taxon>
        <taxon>Metazoa</taxon>
        <taxon>Ecdysozoa</taxon>
        <taxon>Arthropoda</taxon>
        <taxon>Hexapoda</taxon>
        <taxon>Insecta</taxon>
        <taxon>Pterygota</taxon>
        <taxon>Neoptera</taxon>
        <taxon>Endopterygota</taxon>
        <taxon>Hymenoptera</taxon>
        <taxon>Apocrita</taxon>
        <taxon>Proctotrupomorpha</taxon>
        <taxon>Chalcidoidea</taxon>
        <taxon>Agaonidae</taxon>
        <taxon>Agaoninae</taxon>
        <taxon>Ceratosolen</taxon>
    </lineage>
</organism>
<keyword evidence="2" id="KW-0677">Repeat</keyword>
<dbReference type="InterPro" id="IPR050836">
    <property type="entry name" value="SDS22/Internalin_LRR"/>
</dbReference>